<dbReference type="Proteomes" id="UP000677054">
    <property type="component" value="Unassembled WGS sequence"/>
</dbReference>
<keyword evidence="14" id="KW-1185">Reference proteome</keyword>
<keyword evidence="8" id="KW-0249">Electron transport</keyword>
<comment type="cofactor">
    <cofactor evidence="2">
        <name>[4Fe-4S] cluster</name>
        <dbReference type="ChEBI" id="CHEBI:49883"/>
    </cofactor>
</comment>
<comment type="subcellular location">
    <subcellularLocation>
        <location evidence="3">Cell envelope</location>
    </subcellularLocation>
</comment>
<evidence type="ECO:0000256" key="6">
    <source>
        <dbReference type="ARBA" id="ARBA00022723"/>
    </source>
</evidence>
<accession>A0A7R9A1L1</accession>
<keyword evidence="7" id="KW-0677">Repeat</keyword>
<evidence type="ECO:0000256" key="1">
    <source>
        <dbReference type="ARBA" id="ARBA00001927"/>
    </source>
</evidence>
<evidence type="ECO:0000256" key="8">
    <source>
        <dbReference type="ARBA" id="ARBA00022982"/>
    </source>
</evidence>
<dbReference type="Gene3D" id="1.10.3650.10">
    <property type="entry name" value="nitrate reductase domain like"/>
    <property type="match status" value="1"/>
</dbReference>
<evidence type="ECO:0000313" key="14">
    <source>
        <dbReference type="Proteomes" id="UP000677054"/>
    </source>
</evidence>
<evidence type="ECO:0000256" key="2">
    <source>
        <dbReference type="ARBA" id="ARBA00001966"/>
    </source>
</evidence>
<proteinExistence type="predicted"/>
<evidence type="ECO:0000256" key="11">
    <source>
        <dbReference type="SAM" id="MobiDB-lite"/>
    </source>
</evidence>
<keyword evidence="10" id="KW-0411">Iron-sulfur</keyword>
<dbReference type="GO" id="GO:0016020">
    <property type="term" value="C:membrane"/>
    <property type="evidence" value="ECO:0007669"/>
    <property type="project" value="TreeGrafter"/>
</dbReference>
<feature type="region of interest" description="Disordered" evidence="11">
    <location>
        <begin position="168"/>
        <end position="219"/>
    </location>
</feature>
<keyword evidence="6" id="KW-0479">Metal-binding</keyword>
<evidence type="ECO:0000256" key="10">
    <source>
        <dbReference type="ARBA" id="ARBA00023014"/>
    </source>
</evidence>
<dbReference type="InterPro" id="IPR038262">
    <property type="entry name" value="Nitr_red_bet_C_sf"/>
</dbReference>
<dbReference type="GO" id="GO:0009055">
    <property type="term" value="F:electron transfer activity"/>
    <property type="evidence" value="ECO:0007669"/>
    <property type="project" value="TreeGrafter"/>
</dbReference>
<dbReference type="OrthoDB" id="10026997at2759"/>
<dbReference type="EMBL" id="LR899823">
    <property type="protein sequence ID" value="CAD7242707.1"/>
    <property type="molecule type" value="Genomic_DNA"/>
</dbReference>
<dbReference type="GO" id="GO:0051539">
    <property type="term" value="F:4 iron, 4 sulfur cluster binding"/>
    <property type="evidence" value="ECO:0007669"/>
    <property type="project" value="UniProtKB-KW"/>
</dbReference>
<name>A0A7R9A1L1_9CRUS</name>
<keyword evidence="4" id="KW-0813">Transport</keyword>
<feature type="domain" description="Respiratory nitrate reductase beta C-terminal" evidence="12">
    <location>
        <begin position="16"/>
        <end position="94"/>
    </location>
</feature>
<evidence type="ECO:0000256" key="5">
    <source>
        <dbReference type="ARBA" id="ARBA00022485"/>
    </source>
</evidence>
<reference evidence="13" key="1">
    <citation type="submission" date="2020-11" db="EMBL/GenBank/DDBJ databases">
        <authorList>
            <person name="Tran Van P."/>
        </authorList>
    </citation>
    <scope>NUCLEOTIDE SEQUENCE</scope>
</reference>
<dbReference type="AlphaFoldDB" id="A0A7R9A1L1"/>
<dbReference type="GO" id="GO:0046872">
    <property type="term" value="F:metal ion binding"/>
    <property type="evidence" value="ECO:0007669"/>
    <property type="project" value="UniProtKB-KW"/>
</dbReference>
<comment type="cofactor">
    <cofactor evidence="1">
        <name>[3Fe-4S] cluster</name>
        <dbReference type="ChEBI" id="CHEBI:21137"/>
    </cofactor>
</comment>
<dbReference type="Pfam" id="PF14711">
    <property type="entry name" value="Nitr_red_bet_C"/>
    <property type="match status" value="1"/>
</dbReference>
<evidence type="ECO:0000256" key="4">
    <source>
        <dbReference type="ARBA" id="ARBA00022448"/>
    </source>
</evidence>
<evidence type="ECO:0000259" key="12">
    <source>
        <dbReference type="Pfam" id="PF14711"/>
    </source>
</evidence>
<dbReference type="EMBL" id="CAJPEV010000306">
    <property type="protein sequence ID" value="CAG0883751.1"/>
    <property type="molecule type" value="Genomic_DNA"/>
</dbReference>
<evidence type="ECO:0000313" key="13">
    <source>
        <dbReference type="EMBL" id="CAD7242707.1"/>
    </source>
</evidence>
<evidence type="ECO:0000256" key="9">
    <source>
        <dbReference type="ARBA" id="ARBA00023004"/>
    </source>
</evidence>
<evidence type="ECO:0000256" key="7">
    <source>
        <dbReference type="ARBA" id="ARBA00022737"/>
    </source>
</evidence>
<dbReference type="SUPFAM" id="SSF54862">
    <property type="entry name" value="4Fe-4S ferredoxins"/>
    <property type="match status" value="1"/>
</dbReference>
<evidence type="ECO:0000256" key="3">
    <source>
        <dbReference type="ARBA" id="ARBA00004196"/>
    </source>
</evidence>
<gene>
    <name evidence="13" type="ORF">DSTB1V02_LOCUS2659</name>
</gene>
<feature type="compositionally biased region" description="Polar residues" evidence="11">
    <location>
        <begin position="173"/>
        <end position="192"/>
    </location>
</feature>
<organism evidence="13">
    <name type="scientific">Darwinula stevensoni</name>
    <dbReference type="NCBI Taxonomy" id="69355"/>
    <lineage>
        <taxon>Eukaryota</taxon>
        <taxon>Metazoa</taxon>
        <taxon>Ecdysozoa</taxon>
        <taxon>Arthropoda</taxon>
        <taxon>Crustacea</taxon>
        <taxon>Oligostraca</taxon>
        <taxon>Ostracoda</taxon>
        <taxon>Podocopa</taxon>
        <taxon>Podocopida</taxon>
        <taxon>Darwinulocopina</taxon>
        <taxon>Darwinuloidea</taxon>
        <taxon>Darwinulidae</taxon>
        <taxon>Darwinula</taxon>
    </lineage>
</organism>
<keyword evidence="5" id="KW-0004">4Fe-4S</keyword>
<dbReference type="InterPro" id="IPR029263">
    <property type="entry name" value="Nitr_red_bet_C"/>
</dbReference>
<dbReference type="PANTHER" id="PTHR43518:SF1">
    <property type="entry name" value="RESPIRATORY NITRATE REDUCTASE 1 BETA CHAIN"/>
    <property type="match status" value="1"/>
</dbReference>
<dbReference type="PANTHER" id="PTHR43518">
    <property type="entry name" value="NITRATE REDUCTASE BETA SUBUNIT"/>
    <property type="match status" value="1"/>
</dbReference>
<protein>
    <recommendedName>
        <fullName evidence="12">Respiratory nitrate reductase beta C-terminal domain-containing protein</fullName>
    </recommendedName>
</protein>
<dbReference type="GO" id="GO:0009061">
    <property type="term" value="P:anaerobic respiration"/>
    <property type="evidence" value="ECO:0007669"/>
    <property type="project" value="TreeGrafter"/>
</dbReference>
<keyword evidence="9" id="KW-0408">Iron</keyword>
<sequence length="219" mass="24253">MDEYRTLPMVWYIPPLSPLQAAAQAGKIPSKDGIIPDMDDMRIPVKYLANLLTGGKEAPIRLGLKRMLAMRRYMRSKLVLGKEDNQFIQEVNLSHEQVQDMYHIMAIANYEDRFVIPTGHREESIDAYGETGACGCKPDAKAMEQALAVASGQAQDFDALDALWEDPDVFANNPLNPDTSGDCSGSSRQSEQPVHFHPTLKPQTNAPHPLPAANHGRTL</sequence>